<evidence type="ECO:0000256" key="1">
    <source>
        <dbReference type="ARBA" id="ARBA00006484"/>
    </source>
</evidence>
<evidence type="ECO:0000256" key="3">
    <source>
        <dbReference type="ARBA" id="ARBA00071493"/>
    </source>
</evidence>
<dbReference type="Proteomes" id="UP000552709">
    <property type="component" value="Unassembled WGS sequence"/>
</dbReference>
<protein>
    <recommendedName>
        <fullName evidence="3">Probable oxidoreductase</fullName>
    </recommendedName>
</protein>
<dbReference type="GO" id="GO:0016491">
    <property type="term" value="F:oxidoreductase activity"/>
    <property type="evidence" value="ECO:0007669"/>
    <property type="project" value="UniProtKB-KW"/>
</dbReference>
<comment type="caution">
    <text evidence="4">The sequence shown here is derived from an EMBL/GenBank/DDBJ whole genome shotgun (WGS) entry which is preliminary data.</text>
</comment>
<accession>A0A7W8K0B9</accession>
<dbReference type="EMBL" id="JACHFL010000016">
    <property type="protein sequence ID" value="MBB5365253.1"/>
    <property type="molecule type" value="Genomic_DNA"/>
</dbReference>
<evidence type="ECO:0000256" key="2">
    <source>
        <dbReference type="ARBA" id="ARBA00023002"/>
    </source>
</evidence>
<dbReference type="Pfam" id="PF00106">
    <property type="entry name" value="adh_short"/>
    <property type="match status" value="1"/>
</dbReference>
<dbReference type="FunFam" id="3.40.50.720:FF:000594">
    <property type="entry name" value="Short-chain oxidoreductase"/>
    <property type="match status" value="1"/>
</dbReference>
<dbReference type="SUPFAM" id="SSF51735">
    <property type="entry name" value="NAD(P)-binding Rossmann-fold domains"/>
    <property type="match status" value="1"/>
</dbReference>
<dbReference type="RefSeq" id="WP_184136604.1">
    <property type="nucleotide sequence ID" value="NZ_JACHFL010000016.1"/>
</dbReference>
<proteinExistence type="inferred from homology"/>
<dbReference type="PANTHER" id="PTHR24320:SF148">
    <property type="entry name" value="NAD(P)-BINDING ROSSMANN-FOLD SUPERFAMILY PROTEIN"/>
    <property type="match status" value="1"/>
</dbReference>
<keyword evidence="5" id="KW-1185">Reference proteome</keyword>
<dbReference type="PROSITE" id="PS00061">
    <property type="entry name" value="ADH_SHORT"/>
    <property type="match status" value="1"/>
</dbReference>
<comment type="similarity">
    <text evidence="1">Belongs to the short-chain dehydrogenases/reductases (SDR) family.</text>
</comment>
<dbReference type="AlphaFoldDB" id="A0A7W8K0B9"/>
<dbReference type="PRINTS" id="PR00081">
    <property type="entry name" value="GDHRDH"/>
</dbReference>
<dbReference type="PANTHER" id="PTHR24320">
    <property type="entry name" value="RETINOL DEHYDROGENASE"/>
    <property type="match status" value="1"/>
</dbReference>
<evidence type="ECO:0000313" key="4">
    <source>
        <dbReference type="EMBL" id="MBB5365253.1"/>
    </source>
</evidence>
<gene>
    <name evidence="4" type="ORF">HNQ08_004374</name>
</gene>
<sequence length="304" mass="32526">MTHIHTPYGFHTTTDEVLQGIDLTGKRALVTGAASGIGVETARALASVGAQVTLAVRNTVAGQAVADIIRAATGNPHIQVVPLDLANQTSVRALTEAWTSPLHILVNNAGIMALPNLEQSPEGWELQFATNYLGHFALTQGLYHALAAANGARIVSLASNGHLFSPVVFDDLHYRFRPYDPWTAYGQSKTAAILLAVEASRRWGEDGIMANALNPGAIATNLQKHTGGLRTPVERQKTVRQGAATSVMLAASPLLDGIGGRYFEDLNEAELVTQRPADYLGVAPYALDPENARRLWDVATDLIH</sequence>
<dbReference type="InterPro" id="IPR036291">
    <property type="entry name" value="NAD(P)-bd_dom_sf"/>
</dbReference>
<keyword evidence="2" id="KW-0560">Oxidoreductase</keyword>
<dbReference type="InterPro" id="IPR002347">
    <property type="entry name" value="SDR_fam"/>
</dbReference>
<dbReference type="CDD" id="cd05327">
    <property type="entry name" value="retinol-DH_like_SDR_c_like"/>
    <property type="match status" value="1"/>
</dbReference>
<name>A0A7W8K0B9_9DEIO</name>
<organism evidence="4 5">
    <name type="scientific">Deinococcus humi</name>
    <dbReference type="NCBI Taxonomy" id="662880"/>
    <lineage>
        <taxon>Bacteria</taxon>
        <taxon>Thermotogati</taxon>
        <taxon>Deinococcota</taxon>
        <taxon>Deinococci</taxon>
        <taxon>Deinococcales</taxon>
        <taxon>Deinococcaceae</taxon>
        <taxon>Deinococcus</taxon>
    </lineage>
</organism>
<reference evidence="4 5" key="1">
    <citation type="submission" date="2020-08" db="EMBL/GenBank/DDBJ databases">
        <title>Genomic Encyclopedia of Type Strains, Phase IV (KMG-IV): sequencing the most valuable type-strain genomes for metagenomic binning, comparative biology and taxonomic classification.</title>
        <authorList>
            <person name="Goeker M."/>
        </authorList>
    </citation>
    <scope>NUCLEOTIDE SEQUENCE [LARGE SCALE GENOMIC DNA]</scope>
    <source>
        <strain evidence="4 5">DSM 27939</strain>
    </source>
</reference>
<evidence type="ECO:0000313" key="5">
    <source>
        <dbReference type="Proteomes" id="UP000552709"/>
    </source>
</evidence>
<dbReference type="InterPro" id="IPR020904">
    <property type="entry name" value="Sc_DH/Rdtase_CS"/>
</dbReference>
<dbReference type="Gene3D" id="3.40.50.720">
    <property type="entry name" value="NAD(P)-binding Rossmann-like Domain"/>
    <property type="match status" value="1"/>
</dbReference>